<dbReference type="SUPFAM" id="SSF56672">
    <property type="entry name" value="DNA/RNA polymerases"/>
    <property type="match status" value="1"/>
</dbReference>
<gene>
    <name evidence="2" type="ORF">DMN91_011538</name>
</gene>
<name>A0A3L8D5M6_OOCBI</name>
<dbReference type="PANTHER" id="PTHR21301:SF10">
    <property type="entry name" value="REVERSE TRANSCRIPTASE DOMAIN-CONTAINING PROTEIN"/>
    <property type="match status" value="1"/>
</dbReference>
<dbReference type="InterPro" id="IPR000477">
    <property type="entry name" value="RT_dom"/>
</dbReference>
<proteinExistence type="predicted"/>
<evidence type="ECO:0000313" key="2">
    <source>
        <dbReference type="EMBL" id="RLU15782.1"/>
    </source>
</evidence>
<dbReference type="Proteomes" id="UP000279307">
    <property type="component" value="Chromosome 12"/>
</dbReference>
<accession>A0A3L8D5M6</accession>
<dbReference type="OrthoDB" id="7551136at2759"/>
<feature type="domain" description="Reverse transcriptase" evidence="1">
    <location>
        <begin position="220"/>
        <end position="422"/>
    </location>
</feature>
<dbReference type="EMBL" id="QOIP01000012">
    <property type="protein sequence ID" value="RLU15782.1"/>
    <property type="molecule type" value="Genomic_DNA"/>
</dbReference>
<comment type="caution">
    <text evidence="2">The sequence shown here is derived from an EMBL/GenBank/DDBJ whole genome shotgun (WGS) entry which is preliminary data.</text>
</comment>
<sequence length="422" mass="49078">MKISSFMRSNYNRFNKHNNDIKNRLIDKFNLNKFRQSPIPEILFNNDHSGWLVNISNKQIPKEVLSMLSLGGKFGLPISNTHKDDRLASTLEIVKNFEVKYHLLPTDLLNETRCAISNALQKFLDRRRHINHVDKHISNIFNYCKKFLRDNDDLMVTKADKGQTTVILNKPDYYSKMSLLLDDKTTYNRLNKYPTKRIMNKINDMVKVWRDEGIIDEIAYKYLHNTNGNLPRCYGLPKIHKPGYSLRIIVSTNDSPLYNIASYFSKILKKAVPKPNSFIQDSWSFANTIRNIAISPNELLVSFDVTSLFTNVPKELVINSIEKRWPMISSFTKLNLQQFLYAIDLILSSTSFVFNKQIYEQIFGTPMGSPLSSIVADMVLDDLESQCLTNLDFKIRVYYRYVDDIFMIISKDRLHDALNLSI</sequence>
<dbReference type="InterPro" id="IPR043502">
    <property type="entry name" value="DNA/RNA_pol_sf"/>
</dbReference>
<dbReference type="Pfam" id="PF00078">
    <property type="entry name" value="RVT_1"/>
    <property type="match status" value="1"/>
</dbReference>
<dbReference type="PANTHER" id="PTHR21301">
    <property type="entry name" value="REVERSE TRANSCRIPTASE"/>
    <property type="match status" value="1"/>
</dbReference>
<protein>
    <recommendedName>
        <fullName evidence="1">Reverse transcriptase domain-containing protein</fullName>
    </recommendedName>
</protein>
<dbReference type="GO" id="GO:0071897">
    <property type="term" value="P:DNA biosynthetic process"/>
    <property type="evidence" value="ECO:0007669"/>
    <property type="project" value="UniProtKB-ARBA"/>
</dbReference>
<organism evidence="2">
    <name type="scientific">Ooceraea biroi</name>
    <name type="common">Clonal raider ant</name>
    <name type="synonym">Cerapachys biroi</name>
    <dbReference type="NCBI Taxonomy" id="2015173"/>
    <lineage>
        <taxon>Eukaryota</taxon>
        <taxon>Metazoa</taxon>
        <taxon>Ecdysozoa</taxon>
        <taxon>Arthropoda</taxon>
        <taxon>Hexapoda</taxon>
        <taxon>Insecta</taxon>
        <taxon>Pterygota</taxon>
        <taxon>Neoptera</taxon>
        <taxon>Endopterygota</taxon>
        <taxon>Hymenoptera</taxon>
        <taxon>Apocrita</taxon>
        <taxon>Aculeata</taxon>
        <taxon>Formicoidea</taxon>
        <taxon>Formicidae</taxon>
        <taxon>Dorylinae</taxon>
        <taxon>Ooceraea</taxon>
    </lineage>
</organism>
<reference evidence="2" key="1">
    <citation type="journal article" date="2018" name="Genome Res.">
        <title>The genomic architecture and molecular evolution of ant odorant receptors.</title>
        <authorList>
            <person name="McKenzie S.K."/>
            <person name="Kronauer D.J.C."/>
        </authorList>
    </citation>
    <scope>NUCLEOTIDE SEQUENCE [LARGE SCALE GENOMIC DNA]</scope>
    <source>
        <strain evidence="2">Clonal line C1</strain>
    </source>
</reference>
<evidence type="ECO:0000259" key="1">
    <source>
        <dbReference type="PROSITE" id="PS50878"/>
    </source>
</evidence>
<reference evidence="2" key="2">
    <citation type="submission" date="2018-07" db="EMBL/GenBank/DDBJ databases">
        <authorList>
            <person name="Mckenzie S.K."/>
            <person name="Kronauer D.J.C."/>
        </authorList>
    </citation>
    <scope>NUCLEOTIDE SEQUENCE</scope>
    <source>
        <strain evidence="2">Clonal line C1</strain>
    </source>
</reference>
<dbReference type="PROSITE" id="PS50878">
    <property type="entry name" value="RT_POL"/>
    <property type="match status" value="1"/>
</dbReference>
<dbReference type="AlphaFoldDB" id="A0A3L8D5M6"/>